<evidence type="ECO:0000259" key="6">
    <source>
        <dbReference type="PROSITE" id="PS50977"/>
    </source>
</evidence>
<dbReference type="Proteomes" id="UP000221011">
    <property type="component" value="Chromosome"/>
</dbReference>
<feature type="DNA-binding region" description="H-T-H motif" evidence="5">
    <location>
        <begin position="24"/>
        <end position="43"/>
    </location>
</feature>
<dbReference type="GO" id="GO:0000976">
    <property type="term" value="F:transcription cis-regulatory region binding"/>
    <property type="evidence" value="ECO:0007669"/>
    <property type="project" value="TreeGrafter"/>
</dbReference>
<dbReference type="InterPro" id="IPR050109">
    <property type="entry name" value="HTH-type_TetR-like_transc_reg"/>
</dbReference>
<dbReference type="AlphaFoldDB" id="A0A291QIA7"/>
<dbReference type="PROSITE" id="PS50977">
    <property type="entry name" value="HTH_TETR_2"/>
    <property type="match status" value="1"/>
</dbReference>
<dbReference type="Gene3D" id="1.10.357.10">
    <property type="entry name" value="Tetracycline Repressor, domain 2"/>
    <property type="match status" value="1"/>
</dbReference>
<dbReference type="InterPro" id="IPR036271">
    <property type="entry name" value="Tet_transcr_reg_TetR-rel_C_sf"/>
</dbReference>
<keyword evidence="4" id="KW-0804">Transcription</keyword>
<evidence type="ECO:0000256" key="3">
    <source>
        <dbReference type="ARBA" id="ARBA00023125"/>
    </source>
</evidence>
<dbReference type="InterPro" id="IPR009057">
    <property type="entry name" value="Homeodomain-like_sf"/>
</dbReference>
<dbReference type="InterPro" id="IPR001647">
    <property type="entry name" value="HTH_TetR"/>
</dbReference>
<keyword evidence="2" id="KW-0805">Transcription regulation</keyword>
<dbReference type="PANTHER" id="PTHR30055">
    <property type="entry name" value="HTH-TYPE TRANSCRIPTIONAL REGULATOR RUTR"/>
    <property type="match status" value="1"/>
</dbReference>
<dbReference type="RefSeq" id="WP_159072632.1">
    <property type="nucleotide sequence ID" value="NZ_CP022685.1"/>
</dbReference>
<name>A0A291QIA7_9ACTN</name>
<organism evidence="7 8">
    <name type="scientific">Streptomyces formicae</name>
    <dbReference type="NCBI Taxonomy" id="1616117"/>
    <lineage>
        <taxon>Bacteria</taxon>
        <taxon>Bacillati</taxon>
        <taxon>Actinomycetota</taxon>
        <taxon>Actinomycetes</taxon>
        <taxon>Kitasatosporales</taxon>
        <taxon>Streptomycetaceae</taxon>
        <taxon>Streptomyces</taxon>
    </lineage>
</organism>
<evidence type="ECO:0000313" key="8">
    <source>
        <dbReference type="Proteomes" id="UP000221011"/>
    </source>
</evidence>
<dbReference type="GO" id="GO:0003700">
    <property type="term" value="F:DNA-binding transcription factor activity"/>
    <property type="evidence" value="ECO:0007669"/>
    <property type="project" value="TreeGrafter"/>
</dbReference>
<sequence>MSRADELAEVLTRIVATRGLEQVSVREVAGAAGVSIGAVQHHFATKDEMLAFAFRHVVERTRTRISGLPVGRSPRRNLSRVLRQLLPLDEERRTECRVYVAFAARAALDPALAAIQRETQAQLLDGITATLREAKAAGLGAGRVPPLDPHADAKLLLAVVDGLTFDAVGEPDRLPPRQLTALLDRALKRLLG</sequence>
<evidence type="ECO:0000256" key="4">
    <source>
        <dbReference type="ARBA" id="ARBA00023163"/>
    </source>
</evidence>
<protein>
    <submittedName>
        <fullName evidence="7">Transcriptional regulator, TetR family</fullName>
    </submittedName>
</protein>
<evidence type="ECO:0000256" key="2">
    <source>
        <dbReference type="ARBA" id="ARBA00023015"/>
    </source>
</evidence>
<dbReference type="Pfam" id="PF00440">
    <property type="entry name" value="TetR_N"/>
    <property type="match status" value="1"/>
</dbReference>
<keyword evidence="3 5" id="KW-0238">DNA-binding</keyword>
<dbReference type="SUPFAM" id="SSF48498">
    <property type="entry name" value="Tetracyclin repressor-like, C-terminal domain"/>
    <property type="match status" value="1"/>
</dbReference>
<reference evidence="7 8" key="1">
    <citation type="submission" date="2017-08" db="EMBL/GenBank/DDBJ databases">
        <title>Complete Genome Sequence of Streptomyces formicae KY5, the formicamycin producer.</title>
        <authorList>
            <person name="Holmes N.A."/>
            <person name="Devine R."/>
            <person name="Qin Z."/>
            <person name="Seipke R.F."/>
            <person name="Wilkinson B."/>
            <person name="Hutchings M.I."/>
        </authorList>
    </citation>
    <scope>NUCLEOTIDE SEQUENCE [LARGE SCALE GENOMIC DNA]</scope>
    <source>
        <strain evidence="7 8">KY5</strain>
    </source>
</reference>
<gene>
    <name evidence="7" type="ORF">KY5_6165</name>
</gene>
<evidence type="ECO:0000256" key="1">
    <source>
        <dbReference type="ARBA" id="ARBA00022491"/>
    </source>
</evidence>
<dbReference type="SUPFAM" id="SSF46689">
    <property type="entry name" value="Homeodomain-like"/>
    <property type="match status" value="1"/>
</dbReference>
<evidence type="ECO:0000313" key="7">
    <source>
        <dbReference type="EMBL" id="ATL31183.1"/>
    </source>
</evidence>
<evidence type="ECO:0000256" key="5">
    <source>
        <dbReference type="PROSITE-ProRule" id="PRU00335"/>
    </source>
</evidence>
<keyword evidence="8" id="KW-1185">Reference proteome</keyword>
<dbReference type="PANTHER" id="PTHR30055:SF228">
    <property type="entry name" value="TRANSCRIPTIONAL REGULATOR-RELATED"/>
    <property type="match status" value="1"/>
</dbReference>
<proteinExistence type="predicted"/>
<accession>A0A291QIA7</accession>
<keyword evidence="1" id="KW-0678">Repressor</keyword>
<dbReference type="EMBL" id="CP022685">
    <property type="protein sequence ID" value="ATL31183.1"/>
    <property type="molecule type" value="Genomic_DNA"/>
</dbReference>
<dbReference type="Pfam" id="PF13977">
    <property type="entry name" value="TetR_C_6"/>
    <property type="match status" value="1"/>
</dbReference>
<dbReference type="InterPro" id="IPR039538">
    <property type="entry name" value="BetI_C"/>
</dbReference>
<dbReference type="KEGG" id="sfk:KY5_6165"/>
<feature type="domain" description="HTH tetR-type" evidence="6">
    <location>
        <begin position="1"/>
        <end position="61"/>
    </location>
</feature>